<sequence>MEFQLDYTLEQKIKIKELILSRIPSSLEKFGQYISSSTRNIFKSTFIRFQNDSGVRGEDANVDIEFVLDTDYIYEVRLSLYEKPREINRYTLKYFAHSIIQDVIASDHNVELKKYTVRTYQGVVMQLKMLFLLISKINFL</sequence>
<evidence type="ECO:0000313" key="2">
    <source>
        <dbReference type="Proteomes" id="UP000464402"/>
    </source>
</evidence>
<proteinExistence type="predicted"/>
<evidence type="ECO:0000313" key="1">
    <source>
        <dbReference type="EMBL" id="QHB33094.1"/>
    </source>
</evidence>
<organism evidence="1 2">
    <name type="scientific">Yersinia canariae</name>
    <dbReference type="NCBI Taxonomy" id="2607663"/>
    <lineage>
        <taxon>Bacteria</taxon>
        <taxon>Pseudomonadati</taxon>
        <taxon>Pseudomonadota</taxon>
        <taxon>Gammaproteobacteria</taxon>
        <taxon>Enterobacterales</taxon>
        <taxon>Yersiniaceae</taxon>
        <taxon>Yersinia</taxon>
    </lineage>
</organism>
<reference evidence="2" key="1">
    <citation type="submission" date="2019-09" db="EMBL/GenBank/DDBJ databases">
        <title>Yersinia canariae sp. nov., isolated from a human yersiniosis case.</title>
        <authorList>
            <person name="Nguyen S.V."/>
            <person name="Greig D."/>
            <person name="Hurley D."/>
            <person name="Cao Y."/>
            <person name="McCabe E."/>
            <person name="Mitchell M."/>
            <person name="Jenkins C."/>
            <person name="Fanning S."/>
        </authorList>
    </citation>
    <scope>NUCLEOTIDE SEQUENCE [LARGE SCALE GENOMIC DNA]</scope>
    <source>
        <strain evidence="2">NCTC 14382</strain>
    </source>
</reference>
<gene>
    <name evidence="1" type="ORF">F0T03_13600</name>
</gene>
<dbReference type="AlphaFoldDB" id="A0A857F1J0"/>
<dbReference type="EMBL" id="CP043727">
    <property type="protein sequence ID" value="QHB33094.1"/>
    <property type="molecule type" value="Genomic_DNA"/>
</dbReference>
<keyword evidence="2" id="KW-1185">Reference proteome</keyword>
<accession>A0A857F1J0</accession>
<name>A0A857F1J0_9GAMM</name>
<dbReference type="KEGG" id="yca:F0T03_13600"/>
<protein>
    <submittedName>
        <fullName evidence="1">Uncharacterized protein</fullName>
    </submittedName>
</protein>
<dbReference type="Proteomes" id="UP000464402">
    <property type="component" value="Chromosome"/>
</dbReference>
<dbReference type="RefSeq" id="WP_159678887.1">
    <property type="nucleotide sequence ID" value="NZ_CP043727.1"/>
</dbReference>